<evidence type="ECO:0000256" key="2">
    <source>
        <dbReference type="PROSITE-ProRule" id="PRU00335"/>
    </source>
</evidence>
<dbReference type="AlphaFoldDB" id="A0AB39L3I9"/>
<protein>
    <submittedName>
        <fullName evidence="4">TetR/AcrR family transcriptional regulator</fullName>
    </submittedName>
</protein>
<dbReference type="GO" id="GO:0003677">
    <property type="term" value="F:DNA binding"/>
    <property type="evidence" value="ECO:0007669"/>
    <property type="project" value="UniProtKB-UniRule"/>
</dbReference>
<dbReference type="Pfam" id="PF00440">
    <property type="entry name" value="TetR_N"/>
    <property type="match status" value="1"/>
</dbReference>
<feature type="domain" description="HTH tetR-type" evidence="3">
    <location>
        <begin position="17"/>
        <end position="77"/>
    </location>
</feature>
<keyword evidence="1 2" id="KW-0238">DNA-binding</keyword>
<dbReference type="GO" id="GO:0006355">
    <property type="term" value="P:regulation of DNA-templated transcription"/>
    <property type="evidence" value="ECO:0007669"/>
    <property type="project" value="UniProtKB-ARBA"/>
</dbReference>
<reference evidence="4" key="1">
    <citation type="submission" date="2024-07" db="EMBL/GenBank/DDBJ databases">
        <authorList>
            <person name="fu j."/>
        </authorList>
    </citation>
    <scope>NUCLEOTIDE SEQUENCE</scope>
    <source>
        <strain evidence="4">P10A9</strain>
    </source>
</reference>
<gene>
    <name evidence="4" type="ORF">AB5L97_17400</name>
</gene>
<dbReference type="KEGG" id="spue:AB5L97_17400"/>
<feature type="DNA-binding region" description="H-T-H motif" evidence="2">
    <location>
        <begin position="40"/>
        <end position="59"/>
    </location>
</feature>
<dbReference type="InterPro" id="IPR001647">
    <property type="entry name" value="HTH_TetR"/>
</dbReference>
<evidence type="ECO:0000256" key="1">
    <source>
        <dbReference type="ARBA" id="ARBA00023125"/>
    </source>
</evidence>
<organism evidence="4">
    <name type="scientific">Sinomonas puerhi</name>
    <dbReference type="NCBI Taxonomy" id="3238584"/>
    <lineage>
        <taxon>Bacteria</taxon>
        <taxon>Bacillati</taxon>
        <taxon>Actinomycetota</taxon>
        <taxon>Actinomycetes</taxon>
        <taxon>Micrococcales</taxon>
        <taxon>Micrococcaceae</taxon>
        <taxon>Sinomonas</taxon>
    </lineage>
</organism>
<dbReference type="Gene3D" id="1.10.357.10">
    <property type="entry name" value="Tetracycline Repressor, domain 2"/>
    <property type="match status" value="1"/>
</dbReference>
<dbReference type="RefSeq" id="WP_369045614.1">
    <property type="nucleotide sequence ID" value="NZ_CP163302.1"/>
</dbReference>
<dbReference type="PROSITE" id="PS50977">
    <property type="entry name" value="HTH_TETR_2"/>
    <property type="match status" value="1"/>
</dbReference>
<dbReference type="InterPro" id="IPR050109">
    <property type="entry name" value="HTH-type_TetR-like_transc_reg"/>
</dbReference>
<proteinExistence type="predicted"/>
<dbReference type="SUPFAM" id="SSF46689">
    <property type="entry name" value="Homeodomain-like"/>
    <property type="match status" value="1"/>
</dbReference>
<accession>A0AB39L3I9</accession>
<dbReference type="PRINTS" id="PR00455">
    <property type="entry name" value="HTHTETR"/>
</dbReference>
<dbReference type="InterPro" id="IPR009057">
    <property type="entry name" value="Homeodomain-like_sf"/>
</dbReference>
<evidence type="ECO:0000259" key="3">
    <source>
        <dbReference type="PROSITE" id="PS50977"/>
    </source>
</evidence>
<sequence length="224" mass="24257">MSSVETEQIPRTRMPAAERRELILSEATAVFAANGYGGTTTDLVAQASGVSQPYVVRMFGTKEKLFLEVLARAERLLAETFLGAIEEARRAEAADTVASRAGAVGAEPGSLHERLGMAYVGLIAERGLHQVLAQAFLLGGDPVIGPEARACFLRTWQLIRDKARFDEHETKQFFANGMLINTLVALRLAGGHGENPEVDAMFAVAFPCSFETYASHLPTADEPY</sequence>
<evidence type="ECO:0000313" key="4">
    <source>
        <dbReference type="EMBL" id="XDP45018.1"/>
    </source>
</evidence>
<dbReference type="EMBL" id="CP163302">
    <property type="protein sequence ID" value="XDP45018.1"/>
    <property type="molecule type" value="Genomic_DNA"/>
</dbReference>
<dbReference type="PANTHER" id="PTHR30055">
    <property type="entry name" value="HTH-TYPE TRANSCRIPTIONAL REGULATOR RUTR"/>
    <property type="match status" value="1"/>
</dbReference>
<name>A0AB39L3I9_9MICC</name>